<name>A0A1B0CZT6_PHLPP</name>
<evidence type="ECO:0000313" key="1">
    <source>
        <dbReference type="EnsemblMetazoa" id="PPAI000608-PA"/>
    </source>
</evidence>
<protein>
    <submittedName>
        <fullName evidence="1">Uncharacterized protein</fullName>
    </submittedName>
</protein>
<evidence type="ECO:0000313" key="2">
    <source>
        <dbReference type="Proteomes" id="UP000092462"/>
    </source>
</evidence>
<keyword evidence="2" id="KW-1185">Reference proteome</keyword>
<accession>A0A1B0CZT6</accession>
<organism evidence="1 2">
    <name type="scientific">Phlebotomus papatasi</name>
    <name type="common">Sandfly</name>
    <dbReference type="NCBI Taxonomy" id="29031"/>
    <lineage>
        <taxon>Eukaryota</taxon>
        <taxon>Metazoa</taxon>
        <taxon>Ecdysozoa</taxon>
        <taxon>Arthropoda</taxon>
        <taxon>Hexapoda</taxon>
        <taxon>Insecta</taxon>
        <taxon>Pterygota</taxon>
        <taxon>Neoptera</taxon>
        <taxon>Endopterygota</taxon>
        <taxon>Diptera</taxon>
        <taxon>Nematocera</taxon>
        <taxon>Psychodoidea</taxon>
        <taxon>Psychodidae</taxon>
        <taxon>Phlebotomus</taxon>
        <taxon>Phlebotomus</taxon>
    </lineage>
</organism>
<dbReference type="VEuPathDB" id="VectorBase:PPAPM1_008959"/>
<dbReference type="EnsemblMetazoa" id="PPAI000608-RA">
    <property type="protein sequence ID" value="PPAI000608-PA"/>
    <property type="gene ID" value="PPAI000608"/>
</dbReference>
<sequence length="76" mass="8507">MNIVKDVKEPTRIYLGPQLFVVISTPDDVKTLTMSTGCLNKLDVYRFFHCPTGLATSPEPPTITVESRLFSPHVDK</sequence>
<reference evidence="1" key="1">
    <citation type="submission" date="2022-08" db="UniProtKB">
        <authorList>
            <consortium name="EnsemblMetazoa"/>
        </authorList>
    </citation>
    <scope>IDENTIFICATION</scope>
    <source>
        <strain evidence="1">Israel</strain>
    </source>
</reference>
<proteinExistence type="predicted"/>
<dbReference type="Proteomes" id="UP000092462">
    <property type="component" value="Unassembled WGS sequence"/>
</dbReference>
<dbReference type="VEuPathDB" id="VectorBase:PPAI000608"/>
<dbReference type="EMBL" id="AJVK01009718">
    <property type="status" value="NOT_ANNOTATED_CDS"/>
    <property type="molecule type" value="Genomic_DNA"/>
</dbReference>
<dbReference type="AlphaFoldDB" id="A0A1B0CZT6"/>